<accession>A0AAJ1RAK1</accession>
<dbReference type="EMBL" id="JAUHGV010000216">
    <property type="protein sequence ID" value="MDN4015264.1"/>
    <property type="molecule type" value="Genomic_DNA"/>
</dbReference>
<protein>
    <submittedName>
        <fullName evidence="1">Uncharacterized protein</fullName>
    </submittedName>
</protein>
<name>A0AAJ1RAK1_9FLAO</name>
<feature type="non-terminal residue" evidence="1">
    <location>
        <position position="1"/>
    </location>
</feature>
<dbReference type="Proteomes" id="UP001225933">
    <property type="component" value="Unassembled WGS sequence"/>
</dbReference>
<comment type="caution">
    <text evidence="1">The sequence shown here is derived from an EMBL/GenBank/DDBJ whole genome shotgun (WGS) entry which is preliminary data.</text>
</comment>
<dbReference type="RefSeq" id="WP_290343790.1">
    <property type="nucleotide sequence ID" value="NZ_JAUHGV010000216.1"/>
</dbReference>
<sequence length="88" mass="9956">WFDSGQDHWLSSDKCLELGICDRVIKPTKKRKTGQEAENITNKTPEEAFECFNLYPEPPEENYINQHTEMKKEAIFAALAAAGLAGKL</sequence>
<gene>
    <name evidence="1" type="ORF">QX233_22710</name>
</gene>
<evidence type="ECO:0000313" key="1">
    <source>
        <dbReference type="EMBL" id="MDN4015264.1"/>
    </source>
</evidence>
<reference evidence="1" key="1">
    <citation type="submission" date="2023-06" db="EMBL/GenBank/DDBJ databases">
        <title>Two Chryseobacterium gambrini strains from China.</title>
        <authorList>
            <person name="Zeng J."/>
            <person name="Wu Y."/>
        </authorList>
    </citation>
    <scope>NUCLEOTIDE SEQUENCE</scope>
    <source>
        <strain evidence="1">SQ219</strain>
    </source>
</reference>
<evidence type="ECO:0000313" key="2">
    <source>
        <dbReference type="Proteomes" id="UP001225933"/>
    </source>
</evidence>
<dbReference type="AlphaFoldDB" id="A0AAJ1RAK1"/>
<organism evidence="1 2">
    <name type="scientific">Chryseobacterium gambrini</name>
    <dbReference type="NCBI Taxonomy" id="373672"/>
    <lineage>
        <taxon>Bacteria</taxon>
        <taxon>Pseudomonadati</taxon>
        <taxon>Bacteroidota</taxon>
        <taxon>Flavobacteriia</taxon>
        <taxon>Flavobacteriales</taxon>
        <taxon>Weeksellaceae</taxon>
        <taxon>Chryseobacterium group</taxon>
        <taxon>Chryseobacterium</taxon>
    </lineage>
</organism>
<feature type="non-terminal residue" evidence="1">
    <location>
        <position position="88"/>
    </location>
</feature>
<proteinExistence type="predicted"/>